<feature type="compositionally biased region" description="Polar residues" evidence="1">
    <location>
        <begin position="294"/>
        <end position="310"/>
    </location>
</feature>
<keyword evidence="3" id="KW-1185">Reference proteome</keyword>
<dbReference type="GeneID" id="14874745"/>
<dbReference type="InterPro" id="IPR014729">
    <property type="entry name" value="Rossmann-like_a/b/a_fold"/>
</dbReference>
<gene>
    <name evidence="2" type="ORF">DFA_04711</name>
</gene>
<dbReference type="AlphaFoldDB" id="F4PQB8"/>
<evidence type="ECO:0000313" key="3">
    <source>
        <dbReference type="Proteomes" id="UP000007797"/>
    </source>
</evidence>
<evidence type="ECO:0000313" key="2">
    <source>
        <dbReference type="EMBL" id="EGG22581.1"/>
    </source>
</evidence>
<dbReference type="Gene3D" id="3.40.50.620">
    <property type="entry name" value="HUPs"/>
    <property type="match status" value="1"/>
</dbReference>
<feature type="compositionally biased region" description="Polar residues" evidence="1">
    <location>
        <begin position="234"/>
        <end position="243"/>
    </location>
</feature>
<dbReference type="Proteomes" id="UP000007797">
    <property type="component" value="Unassembled WGS sequence"/>
</dbReference>
<name>F4PQB8_CACFS</name>
<feature type="compositionally biased region" description="Low complexity" evidence="1">
    <location>
        <begin position="218"/>
        <end position="233"/>
    </location>
</feature>
<dbReference type="OrthoDB" id="20796at2759"/>
<feature type="region of interest" description="Disordered" evidence="1">
    <location>
        <begin position="291"/>
        <end position="325"/>
    </location>
</feature>
<feature type="compositionally biased region" description="Low complexity" evidence="1">
    <location>
        <begin position="145"/>
        <end position="154"/>
    </location>
</feature>
<organism evidence="2 3">
    <name type="scientific">Cavenderia fasciculata</name>
    <name type="common">Slime mold</name>
    <name type="synonym">Dictyostelium fasciculatum</name>
    <dbReference type="NCBI Taxonomy" id="261658"/>
    <lineage>
        <taxon>Eukaryota</taxon>
        <taxon>Amoebozoa</taxon>
        <taxon>Evosea</taxon>
        <taxon>Eumycetozoa</taxon>
        <taxon>Dictyostelia</taxon>
        <taxon>Acytosteliales</taxon>
        <taxon>Cavenderiaceae</taxon>
        <taxon>Cavenderia</taxon>
    </lineage>
</organism>
<feature type="region of interest" description="Disordered" evidence="1">
    <location>
        <begin position="215"/>
        <end position="248"/>
    </location>
</feature>
<proteinExistence type="predicted"/>
<protein>
    <submittedName>
        <fullName evidence="2">Uncharacterized protein</fullName>
    </submittedName>
</protein>
<dbReference type="KEGG" id="dfa:DFA_04711"/>
<dbReference type="EMBL" id="GL883009">
    <property type="protein sequence ID" value="EGG22581.1"/>
    <property type="molecule type" value="Genomic_DNA"/>
</dbReference>
<dbReference type="RefSeq" id="XP_004360432.1">
    <property type="nucleotide sequence ID" value="XM_004360375.1"/>
</dbReference>
<dbReference type="SUPFAM" id="SSF52402">
    <property type="entry name" value="Adenine nucleotide alpha hydrolases-like"/>
    <property type="match status" value="1"/>
</dbReference>
<sequence length="325" mass="36575">MKFLVYIDDQEESYSAFYRAMRMVSENDWIILLTKVTYNRGGQGNDAHEAMKYFGKLLDKRKIKSLVFMEMGSTREFLKEKVKQLKIDVIVMCPHNSRVKKLCDYVSDNIKASLMVVRECDPSDPQLVPPRGTYNQHARKTMITSGSMSSIPSSNTNAPAFIPKKQSNNNNANDMALPKKPVSSHHPLVKSQSEFVLSPRTKYLARNKTVENNDNLMYSYSPTSTPTSTTSTTFIPTAQQSPKSGHRQLTHTYDDSMPLATKRRPLNSSLDNTESMDRNLELIQNEIMDHHKSSSPSIIKTGRKVSSSSKPKGVQFGPSVDIVNG</sequence>
<accession>F4PQB8</accession>
<reference evidence="3" key="1">
    <citation type="journal article" date="2011" name="Genome Res.">
        <title>Phylogeny-wide analysis of social amoeba genomes highlights ancient origins for complex intercellular communication.</title>
        <authorList>
            <person name="Heidel A.J."/>
            <person name="Lawal H.M."/>
            <person name="Felder M."/>
            <person name="Schilde C."/>
            <person name="Helps N.R."/>
            <person name="Tunggal B."/>
            <person name="Rivero F."/>
            <person name="John U."/>
            <person name="Schleicher M."/>
            <person name="Eichinger L."/>
            <person name="Platzer M."/>
            <person name="Noegel A.A."/>
            <person name="Schaap P."/>
            <person name="Gloeckner G."/>
        </authorList>
    </citation>
    <scope>NUCLEOTIDE SEQUENCE [LARGE SCALE GENOMIC DNA]</scope>
    <source>
        <strain evidence="3">SH3</strain>
    </source>
</reference>
<evidence type="ECO:0000256" key="1">
    <source>
        <dbReference type="SAM" id="MobiDB-lite"/>
    </source>
</evidence>
<feature type="region of interest" description="Disordered" evidence="1">
    <location>
        <begin position="145"/>
        <end position="189"/>
    </location>
</feature>